<keyword evidence="1" id="KW-0812">Transmembrane</keyword>
<protein>
    <submittedName>
        <fullName evidence="2">Uncharacterized protein</fullName>
    </submittedName>
</protein>
<dbReference type="Proteomes" id="UP001149009">
    <property type="component" value="Unassembled WGS sequence"/>
</dbReference>
<dbReference type="AlphaFoldDB" id="A0A9X3B5T7"/>
<gene>
    <name evidence="2" type="ORF">NYR54_04970</name>
</gene>
<keyword evidence="1" id="KW-0472">Membrane</keyword>
<evidence type="ECO:0000256" key="1">
    <source>
        <dbReference type="SAM" id="Phobius"/>
    </source>
</evidence>
<comment type="caution">
    <text evidence="2">The sequence shown here is derived from an EMBL/GenBank/DDBJ whole genome shotgun (WGS) entry which is preliminary data.</text>
</comment>
<dbReference type="RefSeq" id="WP_261514506.1">
    <property type="nucleotide sequence ID" value="NZ_JAODNV010000006.1"/>
</dbReference>
<evidence type="ECO:0000313" key="2">
    <source>
        <dbReference type="EMBL" id="MCT8989648.1"/>
    </source>
</evidence>
<keyword evidence="3" id="KW-1185">Reference proteome</keyword>
<feature type="transmembrane region" description="Helical" evidence="1">
    <location>
        <begin position="128"/>
        <end position="149"/>
    </location>
</feature>
<sequence>MGRANASYLPAVIGHFGDHVASGSRAARFLRQEKPLDDEALAALRRYSVSAYPGQEDGKALNAALAAGNGLHGEWAEAMDRTFAWTFTRDVILWRGFSTPFVPGEPSPCFVSASLVERQARKFRSRGGAGVAAILVPAGMPVTVPAFVWREGDDERTLMVVRYEREVVLPRGTVLHAEGHVRPFGDAVRASVMLCRARGPELRL</sequence>
<dbReference type="SUPFAM" id="SSF56399">
    <property type="entry name" value="ADP-ribosylation"/>
    <property type="match status" value="1"/>
</dbReference>
<dbReference type="EMBL" id="JAODNV010000006">
    <property type="protein sequence ID" value="MCT8989648.1"/>
    <property type="molecule type" value="Genomic_DNA"/>
</dbReference>
<accession>A0A9X3B5T7</accession>
<keyword evidence="1" id="KW-1133">Transmembrane helix</keyword>
<reference evidence="2" key="1">
    <citation type="submission" date="2022-08" db="EMBL/GenBank/DDBJ databases">
        <title>Chelativorans sichuanense sp. nov., a paraffin oil-degrading bacterium isolated from a mixture of oil-based drill cuttings and paddy soil.</title>
        <authorList>
            <person name="Yu J."/>
            <person name="Liu H."/>
            <person name="Chen Q."/>
        </authorList>
    </citation>
    <scope>NUCLEOTIDE SEQUENCE</scope>
    <source>
        <strain evidence="2">SCAU 2101</strain>
    </source>
</reference>
<proteinExistence type="predicted"/>
<organism evidence="2 3">
    <name type="scientific">Chelativorans petroleitrophicus</name>
    <dbReference type="NCBI Taxonomy" id="2975484"/>
    <lineage>
        <taxon>Bacteria</taxon>
        <taxon>Pseudomonadati</taxon>
        <taxon>Pseudomonadota</taxon>
        <taxon>Alphaproteobacteria</taxon>
        <taxon>Hyphomicrobiales</taxon>
        <taxon>Phyllobacteriaceae</taxon>
        <taxon>Chelativorans</taxon>
    </lineage>
</organism>
<evidence type="ECO:0000313" key="3">
    <source>
        <dbReference type="Proteomes" id="UP001149009"/>
    </source>
</evidence>
<name>A0A9X3B5T7_9HYPH</name>